<keyword evidence="5" id="KW-0378">Hydrolase</keyword>
<evidence type="ECO:0000256" key="4">
    <source>
        <dbReference type="ARBA" id="ARBA00022759"/>
    </source>
</evidence>
<dbReference type="SMART" id="SM00484">
    <property type="entry name" value="XPGI"/>
    <property type="match status" value="1"/>
</dbReference>
<evidence type="ECO:0000256" key="5">
    <source>
        <dbReference type="ARBA" id="ARBA00022801"/>
    </source>
</evidence>
<dbReference type="Gene3D" id="1.10.150.20">
    <property type="entry name" value="5' to 3' exonuclease, C-terminal subdomain"/>
    <property type="match status" value="1"/>
</dbReference>
<evidence type="ECO:0000256" key="1">
    <source>
        <dbReference type="ARBA" id="ARBA00001946"/>
    </source>
</evidence>
<dbReference type="SMART" id="SM00279">
    <property type="entry name" value="HhH2"/>
    <property type="match status" value="1"/>
</dbReference>
<feature type="domain" description="XPG N-terminal" evidence="9">
    <location>
        <begin position="1"/>
        <end position="100"/>
    </location>
</feature>
<feature type="region of interest" description="Disordered" evidence="7">
    <location>
        <begin position="220"/>
        <end position="240"/>
    </location>
</feature>
<dbReference type="EMBL" id="JADNRY010000001">
    <property type="protein sequence ID" value="KAF9078762.1"/>
    <property type="molecule type" value="Genomic_DNA"/>
</dbReference>
<dbReference type="OrthoDB" id="31113at2759"/>
<evidence type="ECO:0000313" key="10">
    <source>
        <dbReference type="EMBL" id="KAF9078762.1"/>
    </source>
</evidence>
<organism evidence="10 11">
    <name type="scientific">Rhodocollybia butyracea</name>
    <dbReference type="NCBI Taxonomy" id="206335"/>
    <lineage>
        <taxon>Eukaryota</taxon>
        <taxon>Fungi</taxon>
        <taxon>Dikarya</taxon>
        <taxon>Basidiomycota</taxon>
        <taxon>Agaricomycotina</taxon>
        <taxon>Agaricomycetes</taxon>
        <taxon>Agaricomycetidae</taxon>
        <taxon>Agaricales</taxon>
        <taxon>Marasmiineae</taxon>
        <taxon>Omphalotaceae</taxon>
        <taxon>Rhodocollybia</taxon>
    </lineage>
</organism>
<reference evidence="10" key="1">
    <citation type="submission" date="2020-11" db="EMBL/GenBank/DDBJ databases">
        <authorList>
            <consortium name="DOE Joint Genome Institute"/>
            <person name="Ahrendt S."/>
            <person name="Riley R."/>
            <person name="Andreopoulos W."/>
            <person name="Labutti K."/>
            <person name="Pangilinan J."/>
            <person name="Ruiz-Duenas F.J."/>
            <person name="Barrasa J.M."/>
            <person name="Sanchez-Garcia M."/>
            <person name="Camarero S."/>
            <person name="Miyauchi S."/>
            <person name="Serrano A."/>
            <person name="Linde D."/>
            <person name="Babiker R."/>
            <person name="Drula E."/>
            <person name="Ayuso-Fernandez I."/>
            <person name="Pacheco R."/>
            <person name="Padilla G."/>
            <person name="Ferreira P."/>
            <person name="Barriuso J."/>
            <person name="Kellner H."/>
            <person name="Castanera R."/>
            <person name="Alfaro M."/>
            <person name="Ramirez L."/>
            <person name="Pisabarro A.G."/>
            <person name="Kuo A."/>
            <person name="Tritt A."/>
            <person name="Lipzen A."/>
            <person name="He G."/>
            <person name="Yan M."/>
            <person name="Ng V."/>
            <person name="Cullen D."/>
            <person name="Martin F."/>
            <person name="Rosso M.-N."/>
            <person name="Henrissat B."/>
            <person name="Hibbett D."/>
            <person name="Martinez A.T."/>
            <person name="Grigoriev I.V."/>
        </authorList>
    </citation>
    <scope>NUCLEOTIDE SEQUENCE</scope>
    <source>
        <strain evidence="10">AH 40177</strain>
    </source>
</reference>
<comment type="cofactor">
    <cofactor evidence="1">
        <name>Mg(2+)</name>
        <dbReference type="ChEBI" id="CHEBI:18420"/>
    </cofactor>
</comment>
<dbReference type="InterPro" id="IPR006084">
    <property type="entry name" value="XPG/Rad2"/>
</dbReference>
<comment type="caution">
    <text evidence="10">The sequence shown here is derived from an EMBL/GenBank/DDBJ whole genome shotgun (WGS) entry which is preliminary data.</text>
</comment>
<evidence type="ECO:0000256" key="2">
    <source>
        <dbReference type="ARBA" id="ARBA00022722"/>
    </source>
</evidence>
<evidence type="ECO:0000313" key="11">
    <source>
        <dbReference type="Proteomes" id="UP000772434"/>
    </source>
</evidence>
<dbReference type="Pfam" id="PF00867">
    <property type="entry name" value="XPG_I"/>
    <property type="match status" value="1"/>
</dbReference>
<dbReference type="SUPFAM" id="SSF47807">
    <property type="entry name" value="5' to 3' exonuclease, C-terminal subdomain"/>
    <property type="match status" value="1"/>
</dbReference>
<feature type="domain" description="XPG-I" evidence="8">
    <location>
        <begin position="431"/>
        <end position="501"/>
    </location>
</feature>
<accession>A0A9P5QCE3</accession>
<proteinExistence type="predicted"/>
<evidence type="ECO:0000256" key="6">
    <source>
        <dbReference type="ARBA" id="ARBA00022842"/>
    </source>
</evidence>
<evidence type="ECO:0000256" key="3">
    <source>
        <dbReference type="ARBA" id="ARBA00022723"/>
    </source>
</evidence>
<keyword evidence="3" id="KW-0479">Metal-binding</keyword>
<keyword evidence="4" id="KW-0255">Endonuclease</keyword>
<dbReference type="InterPro" id="IPR036279">
    <property type="entry name" value="5-3_exonuclease_C_sf"/>
</dbReference>
<keyword evidence="2" id="KW-0540">Nuclease</keyword>
<evidence type="ECO:0000259" key="9">
    <source>
        <dbReference type="SMART" id="SM00485"/>
    </source>
</evidence>
<dbReference type="InterPro" id="IPR006085">
    <property type="entry name" value="XPG_DNA_repair_N"/>
</dbReference>
<dbReference type="GO" id="GO:0046872">
    <property type="term" value="F:metal ion binding"/>
    <property type="evidence" value="ECO:0007669"/>
    <property type="project" value="UniProtKB-KW"/>
</dbReference>
<dbReference type="InterPro" id="IPR029060">
    <property type="entry name" value="PIN-like_dom_sf"/>
</dbReference>
<gene>
    <name evidence="10" type="ORF">BDP27DRAFT_1310139</name>
</gene>
<dbReference type="GO" id="GO:0003677">
    <property type="term" value="F:DNA binding"/>
    <property type="evidence" value="ECO:0007669"/>
    <property type="project" value="InterPro"/>
</dbReference>
<dbReference type="SUPFAM" id="SSF88723">
    <property type="entry name" value="PIN domain-like"/>
    <property type="match status" value="1"/>
</dbReference>
<dbReference type="PANTHER" id="PTHR11081:SF9">
    <property type="entry name" value="FLAP ENDONUCLEASE 1"/>
    <property type="match status" value="1"/>
</dbReference>
<dbReference type="PRINTS" id="PR00853">
    <property type="entry name" value="XPGRADSUPER"/>
</dbReference>
<dbReference type="Pfam" id="PF00752">
    <property type="entry name" value="XPG_N"/>
    <property type="match status" value="1"/>
</dbReference>
<dbReference type="Gene3D" id="3.40.50.1010">
    <property type="entry name" value="5'-nuclease"/>
    <property type="match status" value="2"/>
</dbReference>
<dbReference type="InterPro" id="IPR008918">
    <property type="entry name" value="HhH2"/>
</dbReference>
<keyword evidence="11" id="KW-1185">Reference proteome</keyword>
<evidence type="ECO:0000259" key="8">
    <source>
        <dbReference type="SMART" id="SM00484"/>
    </source>
</evidence>
<dbReference type="AlphaFoldDB" id="A0A9P5QCE3"/>
<evidence type="ECO:0000256" key="7">
    <source>
        <dbReference type="SAM" id="MobiDB-lite"/>
    </source>
</evidence>
<name>A0A9P5QCE3_9AGAR</name>
<sequence length="639" mass="71234">MGVLGLTPFIQKTCPDIIKRLPDRLQGFSGKRIVLDGTLLTQRFHFTQIPHPYRHVLGWYRLIKELEEFGVEAVCVFDGKERNSAKAQETLRRQSSRRLTAARALVESERLTRLNQISTAMSNISKLSSPEKAQVSSVLAHLTTKQPDSPGLEKSNVLPLTKESIASWDTPWSYPGVWSIGQPSEHEFGRLMDEWSSTYSQDMPTSPPSPLDTEEAFLEESSVSVNDDIPHSDEPSPTQDQDTALELVEPFEHTPSPSETPLTVPSIPVSSIDETYTNAELEVSKSLPPASTVNTILSTLTPLYLDYQNSIPKVTSIPMHAANTPVSSSGTDIEPLGAAPEMDQVEVEAQEAFEMSKRQYQLTLMEGKFWDNLFSPLDVPSKVVPVEPPSESSEGMLQELTHRSNLMSESYRVRTNPPTMQTYAECKDILQAMGVSCIDCNGPFEAEALASSLVLNGYADYVASEDTDVLVYEAPLIRNITSRQQPLIVISGAELRSMLNLTRSMFVDFALLMGTDFSQRIRNIGPSRALDFIRAHGSIEKVIEAETRFKPKLPREDYLKQVNLARSVFQTLPPVPEDATLWFRDVDGEKRTSTSRQSDVLFVMGKYGLSREVEWDTDDALKGGYFDDDPSTIEGNSRL</sequence>
<dbReference type="GO" id="GO:0017108">
    <property type="term" value="F:5'-flap endonuclease activity"/>
    <property type="evidence" value="ECO:0007669"/>
    <property type="project" value="TreeGrafter"/>
</dbReference>
<dbReference type="SMART" id="SM00485">
    <property type="entry name" value="XPGN"/>
    <property type="match status" value="1"/>
</dbReference>
<dbReference type="InterPro" id="IPR006086">
    <property type="entry name" value="XPG-I_dom"/>
</dbReference>
<dbReference type="PANTHER" id="PTHR11081">
    <property type="entry name" value="FLAP ENDONUCLEASE FAMILY MEMBER"/>
    <property type="match status" value="1"/>
</dbReference>
<keyword evidence="6" id="KW-0460">Magnesium</keyword>
<dbReference type="GO" id="GO:0006281">
    <property type="term" value="P:DNA repair"/>
    <property type="evidence" value="ECO:0007669"/>
    <property type="project" value="UniProtKB-ARBA"/>
</dbReference>
<dbReference type="Proteomes" id="UP000772434">
    <property type="component" value="Unassembled WGS sequence"/>
</dbReference>
<protein>
    <submittedName>
        <fullName evidence="10">PIN domain-like protein</fullName>
    </submittedName>
</protein>